<sequence length="69" mass="7741">MQFAGNGGTLFHDNQLLLALLMPVERQSRGKLFNQRVHQLLLIVAEMASIGQRRQQNTVLGVRVGEPPF</sequence>
<name>A0A655E1S2_SALET</name>
<organism evidence="1 2">
    <name type="scientific">Salmonella enterica subsp. enterica serovar Bovismorbificans</name>
    <dbReference type="NCBI Taxonomy" id="58097"/>
    <lineage>
        <taxon>Bacteria</taxon>
        <taxon>Pseudomonadati</taxon>
        <taxon>Pseudomonadota</taxon>
        <taxon>Gammaproteobacteria</taxon>
        <taxon>Enterobacterales</taxon>
        <taxon>Enterobacteriaceae</taxon>
        <taxon>Salmonella</taxon>
    </lineage>
</organism>
<evidence type="ECO:0000313" key="2">
    <source>
        <dbReference type="Proteomes" id="UP000039541"/>
    </source>
</evidence>
<dbReference type="Proteomes" id="UP000039541">
    <property type="component" value="Unassembled WGS sequence"/>
</dbReference>
<protein>
    <submittedName>
        <fullName evidence="1">Uncharacterized protein</fullName>
    </submittedName>
</protein>
<dbReference type="AlphaFoldDB" id="A0A655E1S2"/>
<proteinExistence type="predicted"/>
<evidence type="ECO:0000313" key="1">
    <source>
        <dbReference type="EMBL" id="CNU96691.1"/>
    </source>
</evidence>
<gene>
    <name evidence="1" type="ORF">ERS008202_03967</name>
</gene>
<dbReference type="EMBL" id="CQPC01000070">
    <property type="protein sequence ID" value="CNU96691.1"/>
    <property type="molecule type" value="Genomic_DNA"/>
</dbReference>
<accession>A0A655E1S2</accession>
<reference evidence="1 2" key="1">
    <citation type="submission" date="2015-03" db="EMBL/GenBank/DDBJ databases">
        <authorList>
            <consortium name="Pathogen Informatics"/>
        </authorList>
    </citation>
    <scope>NUCLEOTIDE SEQUENCE [LARGE SCALE GENOMIC DNA]</scope>
    <source>
        <strain evidence="1 2">3476</strain>
    </source>
</reference>